<dbReference type="EMBL" id="JACCBB010000001">
    <property type="protein sequence ID" value="NYD23592.1"/>
    <property type="molecule type" value="Genomic_DNA"/>
</dbReference>
<reference evidence="6 7" key="1">
    <citation type="submission" date="2020-07" db="EMBL/GenBank/DDBJ databases">
        <title>Sequencing the genomes of 1000 actinobacteria strains.</title>
        <authorList>
            <person name="Klenk H.-P."/>
        </authorList>
    </citation>
    <scope>NUCLEOTIDE SEQUENCE [LARGE SCALE GENOMIC DNA]</scope>
    <source>
        <strain evidence="6 7">DSM 7487</strain>
    </source>
</reference>
<evidence type="ECO:0000259" key="5">
    <source>
        <dbReference type="PROSITE" id="PS50931"/>
    </source>
</evidence>
<dbReference type="PANTHER" id="PTHR30126">
    <property type="entry name" value="HTH-TYPE TRANSCRIPTIONAL REGULATOR"/>
    <property type="match status" value="1"/>
</dbReference>
<dbReference type="RefSeq" id="WP_179753432.1">
    <property type="nucleotide sequence ID" value="NZ_BAAAGN010000016.1"/>
</dbReference>
<name>A0A7Y9DMZ4_9ACTN</name>
<dbReference type="Pfam" id="PF00126">
    <property type="entry name" value="HTH_1"/>
    <property type="match status" value="1"/>
</dbReference>
<dbReference type="Gene3D" id="1.10.10.10">
    <property type="entry name" value="Winged helix-like DNA-binding domain superfamily/Winged helix DNA-binding domain"/>
    <property type="match status" value="1"/>
</dbReference>
<dbReference type="Gene3D" id="3.40.190.10">
    <property type="entry name" value="Periplasmic binding protein-like II"/>
    <property type="match status" value="2"/>
</dbReference>
<evidence type="ECO:0000256" key="3">
    <source>
        <dbReference type="ARBA" id="ARBA00023125"/>
    </source>
</evidence>
<evidence type="ECO:0000256" key="4">
    <source>
        <dbReference type="ARBA" id="ARBA00023163"/>
    </source>
</evidence>
<evidence type="ECO:0000313" key="6">
    <source>
        <dbReference type="EMBL" id="NYD23592.1"/>
    </source>
</evidence>
<evidence type="ECO:0000256" key="1">
    <source>
        <dbReference type="ARBA" id="ARBA00009437"/>
    </source>
</evidence>
<dbReference type="InterPro" id="IPR036390">
    <property type="entry name" value="WH_DNA-bd_sf"/>
</dbReference>
<keyword evidence="4" id="KW-0804">Transcription</keyword>
<dbReference type="Proteomes" id="UP000521922">
    <property type="component" value="Unassembled WGS sequence"/>
</dbReference>
<evidence type="ECO:0000256" key="2">
    <source>
        <dbReference type="ARBA" id="ARBA00023015"/>
    </source>
</evidence>
<dbReference type="InterPro" id="IPR036388">
    <property type="entry name" value="WH-like_DNA-bd_sf"/>
</dbReference>
<comment type="caution">
    <text evidence="6">The sequence shown here is derived from an EMBL/GenBank/DDBJ whole genome shotgun (WGS) entry which is preliminary data.</text>
</comment>
<dbReference type="InterPro" id="IPR005119">
    <property type="entry name" value="LysR_subst-bd"/>
</dbReference>
<keyword evidence="3" id="KW-0238">DNA-binding</keyword>
<gene>
    <name evidence="6" type="ORF">BJ968_003132</name>
</gene>
<organism evidence="6 7">
    <name type="scientific">Kineococcus aurantiacus</name>
    <dbReference type="NCBI Taxonomy" id="37633"/>
    <lineage>
        <taxon>Bacteria</taxon>
        <taxon>Bacillati</taxon>
        <taxon>Actinomycetota</taxon>
        <taxon>Actinomycetes</taxon>
        <taxon>Kineosporiales</taxon>
        <taxon>Kineosporiaceae</taxon>
        <taxon>Kineococcus</taxon>
    </lineage>
</organism>
<keyword evidence="2" id="KW-0805">Transcription regulation</keyword>
<comment type="similarity">
    <text evidence="1">Belongs to the LysR transcriptional regulatory family.</text>
</comment>
<dbReference type="Pfam" id="PF03466">
    <property type="entry name" value="LysR_substrate"/>
    <property type="match status" value="1"/>
</dbReference>
<dbReference type="SUPFAM" id="SSF46785">
    <property type="entry name" value="Winged helix' DNA-binding domain"/>
    <property type="match status" value="1"/>
</dbReference>
<dbReference type="InterPro" id="IPR000847">
    <property type="entry name" value="LysR_HTH_N"/>
</dbReference>
<dbReference type="AlphaFoldDB" id="A0A7Y9DMZ4"/>
<dbReference type="GO" id="GO:0000976">
    <property type="term" value="F:transcription cis-regulatory region binding"/>
    <property type="evidence" value="ECO:0007669"/>
    <property type="project" value="TreeGrafter"/>
</dbReference>
<protein>
    <submittedName>
        <fullName evidence="6">Molybdate transport repressor ModE-like protein</fullName>
    </submittedName>
</protein>
<keyword evidence="7" id="KW-1185">Reference proteome</keyword>
<feature type="domain" description="HTH lysR-type" evidence="5">
    <location>
        <begin position="7"/>
        <end position="64"/>
    </location>
</feature>
<dbReference type="SUPFAM" id="SSF53850">
    <property type="entry name" value="Periplasmic binding protein-like II"/>
    <property type="match status" value="1"/>
</dbReference>
<dbReference type="GO" id="GO:0003700">
    <property type="term" value="F:DNA-binding transcription factor activity"/>
    <property type="evidence" value="ECO:0007669"/>
    <property type="project" value="InterPro"/>
</dbReference>
<sequence>MSLDRVPDLTSLRLLVAVVESGSIGRGARAVGVSQQAASDRLRAVESQVGVALLHRSRQGSRPTEAGTVLAGWATRLLEVAAEVGEGIATLRADRPHRLRVASSMTIAEHLLPRWLLVLRQRAEAAGTPPHAVELVATNSVRVLAAVADGEADLGFVEGPAVPRGVRSRELLGDHLVVVVAPAHPWTRRRRPVEAAELAATALVSRETGSGTRDVLERAFAAAGVVPVPPAVELTTATSVREAVRAGAGVAVLSRLAVADDLDAGRLGVVAVAGLDLHRTLRAVWTGPARMPPGPARELLEVASVSRSARPAGPSGSAA</sequence>
<dbReference type="PROSITE" id="PS50931">
    <property type="entry name" value="HTH_LYSR"/>
    <property type="match status" value="1"/>
</dbReference>
<dbReference type="PANTHER" id="PTHR30126:SF39">
    <property type="entry name" value="HTH-TYPE TRANSCRIPTIONAL REGULATOR CYSL"/>
    <property type="match status" value="1"/>
</dbReference>
<proteinExistence type="inferred from homology"/>
<evidence type="ECO:0000313" key="7">
    <source>
        <dbReference type="Proteomes" id="UP000521922"/>
    </source>
</evidence>
<accession>A0A7Y9DMZ4</accession>